<dbReference type="Pfam" id="PF07992">
    <property type="entry name" value="Pyr_redox_2"/>
    <property type="match status" value="1"/>
</dbReference>
<dbReference type="EMBL" id="BOML01000025">
    <property type="protein sequence ID" value="GIE01659.1"/>
    <property type="molecule type" value="Genomic_DNA"/>
</dbReference>
<keyword evidence="4" id="KW-0560">Oxidoreductase</keyword>
<evidence type="ECO:0000256" key="2">
    <source>
        <dbReference type="ARBA" id="ARBA00022630"/>
    </source>
</evidence>
<evidence type="ECO:0000256" key="3">
    <source>
        <dbReference type="ARBA" id="ARBA00022827"/>
    </source>
</evidence>
<evidence type="ECO:0000313" key="6">
    <source>
        <dbReference type="EMBL" id="GIE01659.1"/>
    </source>
</evidence>
<comment type="caution">
    <text evidence="6">The sequence shown here is derived from an EMBL/GenBank/DDBJ whole genome shotgun (WGS) entry which is preliminary data.</text>
</comment>
<organism evidence="6 7">
    <name type="scientific">Paractinoplanes durhamensis</name>
    <dbReference type="NCBI Taxonomy" id="113563"/>
    <lineage>
        <taxon>Bacteria</taxon>
        <taxon>Bacillati</taxon>
        <taxon>Actinomycetota</taxon>
        <taxon>Actinomycetes</taxon>
        <taxon>Micromonosporales</taxon>
        <taxon>Micromonosporaceae</taxon>
        <taxon>Paractinoplanes</taxon>
    </lineage>
</organism>
<dbReference type="PRINTS" id="PR00368">
    <property type="entry name" value="FADPNR"/>
</dbReference>
<dbReference type="PANTHER" id="PTHR43735">
    <property type="entry name" value="APOPTOSIS-INDUCING FACTOR 1"/>
    <property type="match status" value="1"/>
</dbReference>
<evidence type="ECO:0000256" key="1">
    <source>
        <dbReference type="ARBA" id="ARBA00006442"/>
    </source>
</evidence>
<evidence type="ECO:0000256" key="4">
    <source>
        <dbReference type="ARBA" id="ARBA00023002"/>
    </source>
</evidence>
<keyword evidence="3" id="KW-0274">FAD</keyword>
<evidence type="ECO:0000259" key="5">
    <source>
        <dbReference type="Pfam" id="PF07992"/>
    </source>
</evidence>
<dbReference type="PANTHER" id="PTHR43735:SF3">
    <property type="entry name" value="FERROPTOSIS SUPPRESSOR PROTEIN 1"/>
    <property type="match status" value="1"/>
</dbReference>
<name>A0ABQ3YVY5_9ACTN</name>
<protein>
    <recommendedName>
        <fullName evidence="5">FAD/NAD(P)-binding domain-containing protein</fullName>
    </recommendedName>
</protein>
<accession>A0ABQ3YVY5</accession>
<sequence>MARTVVIVGGGYGGSLVAKELDAVADVVLVDPREAFVNAAGSLRALTRPDWAAHVFFRYDTLLDRGRVIRDRAVSADPAGVTLASGERVDADYLVLATGSGYTYPAKPNPGSTTTEAALSDLRKTHEELSGADRVLILGAGPVGLELAGEIHEVWPAKRIVIVDRGNDLLPSLLPEVRAALHTQLADRGIDLRLNTGLAAPPPTAPGQAGLFTVTTTTGDRIEADIWFRAFGVSINSDYLTDGRLTPLTERATVPVTDRLNVVGHANVYALGDLTDLPDPKMASYAQVHAQVVAKNIAAQVAGEPPDAVYTPTPDRRMLVPLGPHGGAGQLPAPHGATAVPAETVSTHKGLDLFTARFAARFTRN</sequence>
<keyword evidence="7" id="KW-1185">Reference proteome</keyword>
<dbReference type="SUPFAM" id="SSF51905">
    <property type="entry name" value="FAD/NAD(P)-binding domain"/>
    <property type="match status" value="1"/>
</dbReference>
<comment type="similarity">
    <text evidence="1">Belongs to the FAD-dependent oxidoreductase family.</text>
</comment>
<feature type="domain" description="FAD/NAD(P)-binding" evidence="5">
    <location>
        <begin position="4"/>
        <end position="286"/>
    </location>
</feature>
<evidence type="ECO:0000313" key="7">
    <source>
        <dbReference type="Proteomes" id="UP000637628"/>
    </source>
</evidence>
<dbReference type="InterPro" id="IPR023753">
    <property type="entry name" value="FAD/NAD-binding_dom"/>
</dbReference>
<dbReference type="Gene3D" id="3.50.50.100">
    <property type="match status" value="1"/>
</dbReference>
<dbReference type="InterPro" id="IPR036188">
    <property type="entry name" value="FAD/NAD-bd_sf"/>
</dbReference>
<dbReference type="RefSeq" id="WP_203727434.1">
    <property type="nucleotide sequence ID" value="NZ_BAAATX010000005.1"/>
</dbReference>
<dbReference type="Proteomes" id="UP000637628">
    <property type="component" value="Unassembled WGS sequence"/>
</dbReference>
<reference evidence="6 7" key="1">
    <citation type="submission" date="2021-01" db="EMBL/GenBank/DDBJ databases">
        <title>Whole genome shotgun sequence of Actinoplanes durhamensis NBRC 14914.</title>
        <authorList>
            <person name="Komaki H."/>
            <person name="Tamura T."/>
        </authorList>
    </citation>
    <scope>NUCLEOTIDE SEQUENCE [LARGE SCALE GENOMIC DNA]</scope>
    <source>
        <strain evidence="6 7">NBRC 14914</strain>
    </source>
</reference>
<keyword evidence="2" id="KW-0285">Flavoprotein</keyword>
<gene>
    <name evidence="6" type="ORF">Adu01nite_30090</name>
</gene>
<proteinExistence type="inferred from homology"/>